<keyword evidence="1" id="KW-1133">Transmembrane helix</keyword>
<protein>
    <submittedName>
        <fullName evidence="2">Uncharacterized protein</fullName>
    </submittedName>
</protein>
<organism evidence="2 3">
    <name type="scientific">Sus scrofa</name>
    <name type="common">Pig</name>
    <dbReference type="NCBI Taxonomy" id="9823"/>
    <lineage>
        <taxon>Eukaryota</taxon>
        <taxon>Metazoa</taxon>
        <taxon>Chordata</taxon>
        <taxon>Craniata</taxon>
        <taxon>Vertebrata</taxon>
        <taxon>Euteleostomi</taxon>
        <taxon>Mammalia</taxon>
        <taxon>Eutheria</taxon>
        <taxon>Laurasiatheria</taxon>
        <taxon>Artiodactyla</taxon>
        <taxon>Suina</taxon>
        <taxon>Suidae</taxon>
        <taxon>Sus</taxon>
    </lineage>
</organism>
<keyword evidence="1" id="KW-0812">Transmembrane</keyword>
<dbReference type="AlphaFoldDB" id="A0A5G2R045"/>
<keyword evidence="1" id="KW-0472">Membrane</keyword>
<keyword evidence="3" id="KW-1185">Reference proteome</keyword>
<accession>A0A5G2R045</accession>
<name>A0A5G2R045_PIG</name>
<dbReference type="Ensembl" id="ENSSSCT00000079581.2">
    <property type="protein sequence ID" value="ENSSSCP00000070519.2"/>
    <property type="gene ID" value="ENSSSCG00000048990.2"/>
</dbReference>
<reference evidence="2" key="2">
    <citation type="journal article" date="2020" name="Gigascience">
        <title>An improved pig reference genome sequence to enable pig genetics and genomics research.</title>
        <authorList>
            <person name="Warr A."/>
            <person name="Affara N."/>
            <person name="Aken B."/>
            <person name="Beiki H."/>
            <person name="Bickhart D.M."/>
            <person name="Billis K."/>
            <person name="Chow W."/>
            <person name="Eory L."/>
            <person name="Finlayson H.A."/>
            <person name="Flicek P."/>
            <person name="Giron C.G."/>
            <person name="Griffin D.K."/>
            <person name="Hall R."/>
            <person name="Hannum G."/>
            <person name="Hourlier T."/>
            <person name="Howe K."/>
            <person name="Hume D.A."/>
            <person name="Izuogu O."/>
            <person name="Kim K."/>
            <person name="Koren S."/>
            <person name="Liu H."/>
            <person name="Manchanda N."/>
            <person name="Martin F.J."/>
            <person name="Nonneman D.J."/>
            <person name="O'Connor R.E."/>
            <person name="Phillippy A.M."/>
            <person name="Rohrer G.A."/>
            <person name="Rosen B.D."/>
            <person name="Rund L.A."/>
            <person name="Sargent C.A."/>
            <person name="Schook L.B."/>
            <person name="Schroeder S.G."/>
            <person name="Schwartz A.S."/>
            <person name="Skinner B.M."/>
            <person name="Talbot R."/>
            <person name="Tseng E."/>
            <person name="Tuggle C.K."/>
            <person name="Watson M."/>
            <person name="Smith T.P.L."/>
            <person name="Archibald A.L."/>
        </authorList>
    </citation>
    <scope>NUCLEOTIDE SEQUENCE [LARGE SCALE GENOMIC DNA]</scope>
    <source>
        <strain evidence="2">Duroc</strain>
    </source>
</reference>
<evidence type="ECO:0000313" key="2">
    <source>
        <dbReference type="Ensembl" id="ENSSSCP00000070519.2"/>
    </source>
</evidence>
<sequence>MPFSRHHGCHSGLPDDPLAGSAHWSFSLWLRGPAQGEGATLQPRPMAMNFQENVTLAMAVFTILASIYFFNKAQQ</sequence>
<reference evidence="3" key="1">
    <citation type="submission" date="2009-11" db="EMBL/GenBank/DDBJ databases">
        <authorList>
            <consortium name="Porcine genome sequencing project"/>
        </authorList>
    </citation>
    <scope>NUCLEOTIDE SEQUENCE [LARGE SCALE GENOMIC DNA]</scope>
    <source>
        <strain evidence="3">Duroc</strain>
    </source>
</reference>
<evidence type="ECO:0000256" key="1">
    <source>
        <dbReference type="SAM" id="Phobius"/>
    </source>
</evidence>
<dbReference type="Proteomes" id="UP000008227">
    <property type="component" value="Chromosome 6"/>
</dbReference>
<dbReference type="ExpressionAtlas" id="A0A5G2R045">
    <property type="expression patterns" value="baseline"/>
</dbReference>
<dbReference type="GeneTree" id="ENSGT01150000287017"/>
<reference evidence="2" key="3">
    <citation type="submission" date="2025-08" db="UniProtKB">
        <authorList>
            <consortium name="Ensembl"/>
        </authorList>
    </citation>
    <scope>IDENTIFICATION</scope>
</reference>
<proteinExistence type="predicted"/>
<reference evidence="2" key="4">
    <citation type="submission" date="2025-09" db="UniProtKB">
        <authorList>
            <consortium name="Ensembl"/>
        </authorList>
    </citation>
    <scope>IDENTIFICATION</scope>
</reference>
<dbReference type="Bgee" id="ENSSSCG00000048990">
    <property type="expression patterns" value="Expressed in testis and 17 other cell types or tissues"/>
</dbReference>
<evidence type="ECO:0000313" key="3">
    <source>
        <dbReference type="Proteomes" id="UP000008227"/>
    </source>
</evidence>
<dbReference type="InParanoid" id="A0A5G2R045"/>
<feature type="transmembrane region" description="Helical" evidence="1">
    <location>
        <begin position="54"/>
        <end position="71"/>
    </location>
</feature>